<reference evidence="1 2" key="1">
    <citation type="journal article" date="2016" name="Nat. Commun.">
        <title>Thousands of microbial genomes shed light on interconnected biogeochemical processes in an aquifer system.</title>
        <authorList>
            <person name="Anantharaman K."/>
            <person name="Brown C.T."/>
            <person name="Hug L.A."/>
            <person name="Sharon I."/>
            <person name="Castelle C.J."/>
            <person name="Probst A.J."/>
            <person name="Thomas B.C."/>
            <person name="Singh A."/>
            <person name="Wilkins M.J."/>
            <person name="Karaoz U."/>
            <person name="Brodie E.L."/>
            <person name="Williams K.H."/>
            <person name="Hubbard S.S."/>
            <person name="Banfield J.F."/>
        </authorList>
    </citation>
    <scope>NUCLEOTIDE SEQUENCE [LARGE SCALE GENOMIC DNA]</scope>
</reference>
<dbReference type="SUPFAM" id="SSF52540">
    <property type="entry name" value="P-loop containing nucleoside triphosphate hydrolases"/>
    <property type="match status" value="1"/>
</dbReference>
<dbReference type="GO" id="GO:0006576">
    <property type="term" value="P:biogenic amine metabolic process"/>
    <property type="evidence" value="ECO:0007669"/>
    <property type="project" value="InterPro"/>
</dbReference>
<dbReference type="GO" id="GO:0005524">
    <property type="term" value="F:ATP binding"/>
    <property type="evidence" value="ECO:0007669"/>
    <property type="project" value="InterPro"/>
</dbReference>
<dbReference type="InterPro" id="IPR052922">
    <property type="entry name" value="Cytidylate_Kinase-2"/>
</dbReference>
<comment type="caution">
    <text evidence="1">The sequence shown here is derived from an EMBL/GenBank/DDBJ whole genome shotgun (WGS) entry which is preliminary data.</text>
</comment>
<evidence type="ECO:0000313" key="1">
    <source>
        <dbReference type="EMBL" id="OGF21309.1"/>
    </source>
</evidence>
<dbReference type="Gene3D" id="3.40.50.300">
    <property type="entry name" value="P-loop containing nucleotide triphosphate hydrolases"/>
    <property type="match status" value="1"/>
</dbReference>
<organism evidence="1 2">
    <name type="scientific">Candidatus Falkowbacteria bacterium RIFOXYA2_FULL_38_12</name>
    <dbReference type="NCBI Taxonomy" id="1797993"/>
    <lineage>
        <taxon>Bacteria</taxon>
        <taxon>Candidatus Falkowiibacteriota</taxon>
    </lineage>
</organism>
<dbReference type="AlphaFoldDB" id="A0A1F5S3R9"/>
<dbReference type="InterPro" id="IPR012381">
    <property type="entry name" value="EutP_PduV"/>
</dbReference>
<proteinExistence type="predicted"/>
<gene>
    <name evidence="1" type="ORF">A2257_00805</name>
</gene>
<name>A0A1F5S3R9_9BACT</name>
<dbReference type="EMBL" id="MFGA01000008">
    <property type="protein sequence ID" value="OGF21309.1"/>
    <property type="molecule type" value="Genomic_DNA"/>
</dbReference>
<dbReference type="PANTHER" id="PTHR37816">
    <property type="entry name" value="YALI0E33011P"/>
    <property type="match status" value="1"/>
</dbReference>
<evidence type="ECO:0000313" key="2">
    <source>
        <dbReference type="Proteomes" id="UP000177407"/>
    </source>
</evidence>
<evidence type="ECO:0008006" key="3">
    <source>
        <dbReference type="Google" id="ProtNLM"/>
    </source>
</evidence>
<protein>
    <recommendedName>
        <fullName evidence="3">DNA topology modulation protein FlaR</fullName>
    </recommendedName>
</protein>
<dbReference type="InterPro" id="IPR027417">
    <property type="entry name" value="P-loop_NTPase"/>
</dbReference>
<accession>A0A1F5S3R9</accession>
<dbReference type="Pfam" id="PF10662">
    <property type="entry name" value="PduV-EutP"/>
    <property type="match status" value="1"/>
</dbReference>
<dbReference type="Proteomes" id="UP000177407">
    <property type="component" value="Unassembled WGS sequence"/>
</dbReference>
<sequence length="169" mass="20215">MKLDLLAKKILIVGDYGRGKTTLAQKLSRKLGIPYYSTDDFYWKRKFLEKQDKESSIKEINQKVYSQDNWIVEGATYYLVGGGFKTANLIIYLSFPNIFSQWWAIIRRHQKRENETFLNLIKLLRHALYKKYNWGYLKNEPKMLELLEPYEDKVVILRSFKEIDNFINT</sequence>
<dbReference type="PANTHER" id="PTHR37816:SF2">
    <property type="entry name" value="DNA TOPOLOGY MODULATION PROTEIN FLAR-RELATED PROTEIN"/>
    <property type="match status" value="1"/>
</dbReference>